<accession>A0A0W0ZXE2</accession>
<sequence>MDGNIWTSEESQKIRLFLLVSVRAQLTVSSNLVAYTDREAASEKYQKNPLLNQKMVYGLKQHPQMIKTIASMVITAIIRMHKIILGKKQIGNESNLSTY</sequence>
<keyword evidence="2" id="KW-1185">Reference proteome</keyword>
<evidence type="ECO:0000313" key="2">
    <source>
        <dbReference type="Proteomes" id="UP000054693"/>
    </source>
</evidence>
<protein>
    <submittedName>
        <fullName evidence="1">Uncharacterized protein</fullName>
    </submittedName>
</protein>
<dbReference type="EMBL" id="LNZA01000001">
    <property type="protein sequence ID" value="KTD73821.1"/>
    <property type="molecule type" value="Genomic_DNA"/>
</dbReference>
<name>A0A0W0ZXE2_9GAMM</name>
<gene>
    <name evidence="1" type="ORF">Ltuc_1668</name>
</gene>
<dbReference type="AlphaFoldDB" id="A0A0W0ZXE2"/>
<dbReference type="PATRIC" id="fig|40335.7.peg.1771"/>
<comment type="caution">
    <text evidence="1">The sequence shown here is derived from an EMBL/GenBank/DDBJ whole genome shotgun (WGS) entry which is preliminary data.</text>
</comment>
<dbReference type="Proteomes" id="UP000054693">
    <property type="component" value="Unassembled WGS sequence"/>
</dbReference>
<reference evidence="1 2" key="1">
    <citation type="submission" date="2015-11" db="EMBL/GenBank/DDBJ databases">
        <title>Genomic analysis of 38 Legionella species identifies large and diverse effector repertoires.</title>
        <authorList>
            <person name="Burstein D."/>
            <person name="Amaro F."/>
            <person name="Zusman T."/>
            <person name="Lifshitz Z."/>
            <person name="Cohen O."/>
            <person name="Gilbert J.A."/>
            <person name="Pupko T."/>
            <person name="Shuman H.A."/>
            <person name="Segal G."/>
        </authorList>
    </citation>
    <scope>NUCLEOTIDE SEQUENCE [LARGE SCALE GENOMIC DNA]</scope>
    <source>
        <strain evidence="1 2">ATCC 49180</strain>
    </source>
</reference>
<proteinExistence type="predicted"/>
<organism evidence="1 2">
    <name type="scientific">Legionella tucsonensis</name>
    <dbReference type="NCBI Taxonomy" id="40335"/>
    <lineage>
        <taxon>Bacteria</taxon>
        <taxon>Pseudomonadati</taxon>
        <taxon>Pseudomonadota</taxon>
        <taxon>Gammaproteobacteria</taxon>
        <taxon>Legionellales</taxon>
        <taxon>Legionellaceae</taxon>
        <taxon>Legionella</taxon>
    </lineage>
</organism>
<evidence type="ECO:0000313" key="1">
    <source>
        <dbReference type="EMBL" id="KTD73821.1"/>
    </source>
</evidence>